<feature type="transmembrane region" description="Helical" evidence="8">
    <location>
        <begin position="282"/>
        <end position="303"/>
    </location>
</feature>
<dbReference type="PANTHER" id="PTHR48090:SF3">
    <property type="entry name" value="UNDECAPRENYL-PHOSPHATE 4-DEOXY-4-FORMAMIDO-L-ARABINOSE TRANSFERASE"/>
    <property type="match status" value="1"/>
</dbReference>
<dbReference type="InterPro" id="IPR001173">
    <property type="entry name" value="Glyco_trans_2-like"/>
</dbReference>
<dbReference type="AlphaFoldDB" id="A0A6J4LU08"/>
<dbReference type="Gene3D" id="3.90.550.10">
    <property type="entry name" value="Spore Coat Polysaccharide Biosynthesis Protein SpsA, Chain A"/>
    <property type="match status" value="1"/>
</dbReference>
<evidence type="ECO:0000256" key="5">
    <source>
        <dbReference type="ARBA" id="ARBA00022985"/>
    </source>
</evidence>
<feature type="transmembrane region" description="Helical" evidence="8">
    <location>
        <begin position="246"/>
        <end position="270"/>
    </location>
</feature>
<evidence type="ECO:0000256" key="8">
    <source>
        <dbReference type="SAM" id="Phobius"/>
    </source>
</evidence>
<sequence length="328" mass="36645">MPPVAMPTLAIPDRLRTDFAVLVPAFDEAENMAALFRELRDTFARHRLGGEIILVDDGSRDGTHQAAVRESVGMPRVKVLRHRRNQGKTEAMVTGALAAESEFLVLFDADLQHSTEDIPRFLAELAATGSDIVCGRKVGNYEKAAVSGVYNRLSQRLFHVPARDLNSMKAFRAEILREIPLRHDWHRFFVVLAHDQGYSVSEMDIELFPRRAGVAKYSGRRRVLVGVADLVVVWFYLKFTEKPMQFFGGGGLALILLGVLVGLLTVVLRIGNWMPPFGFRPLLTLVVLLETVGVVLFGFGFMAELIATLRSEVHQLRRGSHRGTEAQR</sequence>
<evidence type="ECO:0000313" key="10">
    <source>
        <dbReference type="EMBL" id="CAA9342056.1"/>
    </source>
</evidence>
<dbReference type="InterPro" id="IPR050256">
    <property type="entry name" value="Glycosyltransferase_2"/>
</dbReference>
<feature type="domain" description="Glycosyltransferase 2-like" evidence="9">
    <location>
        <begin position="21"/>
        <end position="142"/>
    </location>
</feature>
<dbReference type="InterPro" id="IPR029044">
    <property type="entry name" value="Nucleotide-diphossugar_trans"/>
</dbReference>
<dbReference type="GO" id="GO:0009103">
    <property type="term" value="P:lipopolysaccharide biosynthetic process"/>
    <property type="evidence" value="ECO:0007669"/>
    <property type="project" value="UniProtKB-KW"/>
</dbReference>
<accession>A0A6J4LU08</accession>
<keyword evidence="4 8" id="KW-0812">Transmembrane</keyword>
<keyword evidence="2" id="KW-0328">Glycosyltransferase</keyword>
<keyword evidence="6 8" id="KW-1133">Transmembrane helix</keyword>
<evidence type="ECO:0000256" key="7">
    <source>
        <dbReference type="ARBA" id="ARBA00023136"/>
    </source>
</evidence>
<keyword evidence="5" id="KW-0448">Lipopolysaccharide biosynthesis</keyword>
<reference evidence="10" key="1">
    <citation type="submission" date="2020-02" db="EMBL/GenBank/DDBJ databases">
        <authorList>
            <person name="Meier V. D."/>
        </authorList>
    </citation>
    <scope>NUCLEOTIDE SEQUENCE</scope>
    <source>
        <strain evidence="10">AVDCRST_MAG68</strain>
    </source>
</reference>
<dbReference type="PANTHER" id="PTHR48090">
    <property type="entry name" value="UNDECAPRENYL-PHOSPHATE 4-DEOXY-4-FORMAMIDO-L-ARABINOSE TRANSFERASE-RELATED"/>
    <property type="match status" value="1"/>
</dbReference>
<evidence type="ECO:0000256" key="1">
    <source>
        <dbReference type="ARBA" id="ARBA00022475"/>
    </source>
</evidence>
<dbReference type="GO" id="GO:0016757">
    <property type="term" value="F:glycosyltransferase activity"/>
    <property type="evidence" value="ECO:0007669"/>
    <property type="project" value="UniProtKB-KW"/>
</dbReference>
<keyword evidence="3" id="KW-0808">Transferase</keyword>
<evidence type="ECO:0000256" key="4">
    <source>
        <dbReference type="ARBA" id="ARBA00022692"/>
    </source>
</evidence>
<evidence type="ECO:0000259" key="9">
    <source>
        <dbReference type="Pfam" id="PF00535"/>
    </source>
</evidence>
<dbReference type="EMBL" id="CADCTW010000144">
    <property type="protein sequence ID" value="CAA9342056.1"/>
    <property type="molecule type" value="Genomic_DNA"/>
</dbReference>
<evidence type="ECO:0000256" key="6">
    <source>
        <dbReference type="ARBA" id="ARBA00022989"/>
    </source>
</evidence>
<proteinExistence type="predicted"/>
<evidence type="ECO:0000256" key="3">
    <source>
        <dbReference type="ARBA" id="ARBA00022679"/>
    </source>
</evidence>
<evidence type="ECO:0000256" key="2">
    <source>
        <dbReference type="ARBA" id="ARBA00022676"/>
    </source>
</evidence>
<dbReference type="Pfam" id="PF00535">
    <property type="entry name" value="Glycos_transf_2"/>
    <property type="match status" value="1"/>
</dbReference>
<organism evidence="10">
    <name type="scientific">uncultured Gemmatimonadota bacterium</name>
    <dbReference type="NCBI Taxonomy" id="203437"/>
    <lineage>
        <taxon>Bacteria</taxon>
        <taxon>Pseudomonadati</taxon>
        <taxon>Gemmatimonadota</taxon>
        <taxon>environmental samples</taxon>
    </lineage>
</organism>
<keyword evidence="1" id="KW-1003">Cell membrane</keyword>
<keyword evidence="7 8" id="KW-0472">Membrane</keyword>
<name>A0A6J4LU08_9BACT</name>
<dbReference type="CDD" id="cd04179">
    <property type="entry name" value="DPM_DPG-synthase_like"/>
    <property type="match status" value="1"/>
</dbReference>
<dbReference type="GO" id="GO:0005886">
    <property type="term" value="C:plasma membrane"/>
    <property type="evidence" value="ECO:0007669"/>
    <property type="project" value="TreeGrafter"/>
</dbReference>
<dbReference type="SUPFAM" id="SSF53448">
    <property type="entry name" value="Nucleotide-diphospho-sugar transferases"/>
    <property type="match status" value="1"/>
</dbReference>
<gene>
    <name evidence="10" type="ORF">AVDCRST_MAG68-3137</name>
</gene>
<protein>
    <recommendedName>
        <fullName evidence="9">Glycosyltransferase 2-like domain-containing protein</fullName>
    </recommendedName>
</protein>